<name>U2PKG7_LEVBR</name>
<evidence type="ECO:0000313" key="2">
    <source>
        <dbReference type="Proteomes" id="UP000016644"/>
    </source>
</evidence>
<organism evidence="1 2">
    <name type="scientific">Levilactobacillus brevis ATCC 14869 = DSM 20054</name>
    <dbReference type="NCBI Taxonomy" id="649758"/>
    <lineage>
        <taxon>Bacteria</taxon>
        <taxon>Bacillati</taxon>
        <taxon>Bacillota</taxon>
        <taxon>Bacilli</taxon>
        <taxon>Lactobacillales</taxon>
        <taxon>Lactobacillaceae</taxon>
        <taxon>Levilactobacillus</taxon>
    </lineage>
</organism>
<gene>
    <name evidence="1" type="ORF">HMPREF0495_01069</name>
</gene>
<dbReference type="HOGENOM" id="CLU_3271766_0_0_9"/>
<sequence>MGGAIFYVDGEKDKWSEMMNFKFTTSRVWHNRLHVMKWRRP</sequence>
<evidence type="ECO:0000313" key="1">
    <source>
        <dbReference type="EMBL" id="ERK44254.1"/>
    </source>
</evidence>
<accession>U2PKG7</accession>
<dbReference type="Proteomes" id="UP000016644">
    <property type="component" value="Unassembled WGS sequence"/>
</dbReference>
<dbReference type="EMBL" id="AWVK01000040">
    <property type="protein sequence ID" value="ERK44254.1"/>
    <property type="molecule type" value="Genomic_DNA"/>
</dbReference>
<dbReference type="AlphaFoldDB" id="U2PKG7"/>
<reference evidence="1 2" key="1">
    <citation type="submission" date="2013-06" db="EMBL/GenBank/DDBJ databases">
        <authorList>
            <person name="Weinstock G."/>
            <person name="Sodergren E."/>
            <person name="Lobos E.A."/>
            <person name="Fulton L."/>
            <person name="Fulton R."/>
            <person name="Courtney L."/>
            <person name="Fronick C."/>
            <person name="O'Laughlin M."/>
            <person name="Godfrey J."/>
            <person name="Wilson R.M."/>
            <person name="Miner T."/>
            <person name="Farmer C."/>
            <person name="Delehaunty K."/>
            <person name="Cordes M."/>
            <person name="Minx P."/>
            <person name="Tomlinson C."/>
            <person name="Chen J."/>
            <person name="Wollam A."/>
            <person name="Pepin K.H."/>
            <person name="Bhonagiri V."/>
            <person name="Zhang X."/>
            <person name="Warren W."/>
            <person name="Mitreva M."/>
            <person name="Mardis E.R."/>
            <person name="Wilson R.K."/>
        </authorList>
    </citation>
    <scope>NUCLEOTIDE SEQUENCE [LARGE SCALE GENOMIC DNA]</scope>
    <source>
        <strain evidence="1 2">ATCC 14869</strain>
    </source>
</reference>
<protein>
    <submittedName>
        <fullName evidence="1">Uncharacterized protein</fullName>
    </submittedName>
</protein>
<proteinExistence type="predicted"/>
<comment type="caution">
    <text evidence="1">The sequence shown here is derived from an EMBL/GenBank/DDBJ whole genome shotgun (WGS) entry which is preliminary data.</text>
</comment>